<reference evidence="8 9" key="1">
    <citation type="submission" date="2018-01" db="EMBL/GenBank/DDBJ databases">
        <title>Whole genome sequencing of Histamine producing bacteria.</title>
        <authorList>
            <person name="Butler K."/>
        </authorList>
    </citation>
    <scope>NUCLEOTIDE SEQUENCE [LARGE SCALE GENOMIC DNA]</scope>
    <source>
        <strain evidence="8 9">DSM 100436</strain>
    </source>
</reference>
<dbReference type="CDD" id="cd11315">
    <property type="entry name" value="AmyAc_bac1_AmyA"/>
    <property type="match status" value="1"/>
</dbReference>
<dbReference type="SUPFAM" id="SSF51011">
    <property type="entry name" value="Glycosyl hydrolase domain"/>
    <property type="match status" value="1"/>
</dbReference>
<dbReference type="InterPro" id="IPR006046">
    <property type="entry name" value="Alpha_amylase"/>
</dbReference>
<dbReference type="InterPro" id="IPR017853">
    <property type="entry name" value="GH"/>
</dbReference>
<evidence type="ECO:0000259" key="7">
    <source>
        <dbReference type="SMART" id="SM00642"/>
    </source>
</evidence>
<dbReference type="PRINTS" id="PR00110">
    <property type="entry name" value="ALPHAAMYLASE"/>
</dbReference>
<comment type="caution">
    <text evidence="8">The sequence shown here is derived from an EMBL/GenBank/DDBJ whole genome shotgun (WGS) entry which is preliminary data.</text>
</comment>
<keyword evidence="3 6" id="KW-0119">Carbohydrate metabolism</keyword>
<comment type="similarity">
    <text evidence="1 5">Belongs to the glycosyl hydrolase 13 family.</text>
</comment>
<dbReference type="EMBL" id="PYMA01000005">
    <property type="protein sequence ID" value="PSW19798.1"/>
    <property type="molecule type" value="Genomic_DNA"/>
</dbReference>
<evidence type="ECO:0000256" key="1">
    <source>
        <dbReference type="ARBA" id="ARBA00008061"/>
    </source>
</evidence>
<evidence type="ECO:0000256" key="3">
    <source>
        <dbReference type="ARBA" id="ARBA00023277"/>
    </source>
</evidence>
<accession>A0A2T3NU91</accession>
<dbReference type="Pfam" id="PF00128">
    <property type="entry name" value="Alpha-amylase"/>
    <property type="match status" value="1"/>
</dbReference>
<protein>
    <recommendedName>
        <fullName evidence="6">Alpha-amylase</fullName>
        <ecNumber evidence="6">3.2.1.1</ecNumber>
    </recommendedName>
</protein>
<dbReference type="Proteomes" id="UP000241771">
    <property type="component" value="Unassembled WGS sequence"/>
</dbReference>
<name>A0A2T3NU91_9GAMM</name>
<dbReference type="GO" id="GO:0043169">
    <property type="term" value="F:cation binding"/>
    <property type="evidence" value="ECO:0007669"/>
    <property type="project" value="InterPro"/>
</dbReference>
<dbReference type="AlphaFoldDB" id="A0A2T3NU91"/>
<dbReference type="InterPro" id="IPR006047">
    <property type="entry name" value="GH13_cat_dom"/>
</dbReference>
<dbReference type="GO" id="GO:0005975">
    <property type="term" value="P:carbohydrate metabolic process"/>
    <property type="evidence" value="ECO:0007669"/>
    <property type="project" value="InterPro"/>
</dbReference>
<evidence type="ECO:0000313" key="9">
    <source>
        <dbReference type="Proteomes" id="UP000241771"/>
    </source>
</evidence>
<evidence type="ECO:0000256" key="6">
    <source>
        <dbReference type="RuleBase" id="RU361134"/>
    </source>
</evidence>
<evidence type="ECO:0000313" key="8">
    <source>
        <dbReference type="EMBL" id="PSW19798.1"/>
    </source>
</evidence>
<organism evidence="8 9">
    <name type="scientific">Photobacterium sanctipauli</name>
    <dbReference type="NCBI Taxonomy" id="1342794"/>
    <lineage>
        <taxon>Bacteria</taxon>
        <taxon>Pseudomonadati</taxon>
        <taxon>Pseudomonadota</taxon>
        <taxon>Gammaproteobacteria</taxon>
        <taxon>Vibrionales</taxon>
        <taxon>Vibrionaceae</taxon>
        <taxon>Photobacterium</taxon>
    </lineage>
</organism>
<comment type="catalytic activity">
    <reaction evidence="6">
        <text>Endohydrolysis of (1-&gt;4)-alpha-D-glucosidic linkages in polysaccharides containing three or more (1-&gt;4)-alpha-linked D-glucose units.</text>
        <dbReference type="EC" id="3.2.1.1"/>
    </reaction>
</comment>
<feature type="domain" description="Glycosyl hydrolase family 13 catalytic" evidence="7">
    <location>
        <begin position="15"/>
        <end position="379"/>
    </location>
</feature>
<keyword evidence="4 6" id="KW-0326">Glycosidase</keyword>
<proteinExistence type="inferred from homology"/>
<gene>
    <name evidence="8" type="ORF">C9I98_10040</name>
</gene>
<keyword evidence="9" id="KW-1185">Reference proteome</keyword>
<sequence>MTNSVTNSAPAKATNVILHAFDWPYQRVAKHAQEIANAGYKTVLVSPPMKSHKSQQGTKWWQRYQPQDYRIIDNQLGNTLDFKAMTTALKKHDIDIYVDVVFNHMANEAYLRSDLNYPSADIQAEYCSSKQYFEELRLFGDLSSPLFTEYDFVNAFPIKDWNDPWQVQHGRISGGQDDPGLPTLKCNENVVKQQQKYLIALKQLGVKGFRIDAAKHLTLEHIQQVWNDEISEGVHIFGEIITNGGASKEEYNLFLEPYLKDTNLGAYDFPLFHSIFNTMEKDAPMTDLVNPYSVGEALAYDRAITFAITHDIPNNDVFLDQVMSEESEMLAYSYILGRDGGVPLIYSDLDTSGINNQLGAPRWLDDWSHPTLVRMIQFHNTFHCTSMKVLEVGENHLMFKRGEHGIVALNKGSEPISLTLPGGKYKEALELNGVNITYHGDTGRLTLAPTSCAMLYQIS</sequence>
<evidence type="ECO:0000256" key="4">
    <source>
        <dbReference type="ARBA" id="ARBA00023295"/>
    </source>
</evidence>
<dbReference type="GO" id="GO:0004556">
    <property type="term" value="F:alpha-amylase activity"/>
    <property type="evidence" value="ECO:0007669"/>
    <property type="project" value="UniProtKB-UniRule"/>
</dbReference>
<dbReference type="EC" id="3.2.1.1" evidence="6"/>
<evidence type="ECO:0000256" key="2">
    <source>
        <dbReference type="ARBA" id="ARBA00022801"/>
    </source>
</evidence>
<dbReference type="Gene3D" id="3.20.20.80">
    <property type="entry name" value="Glycosidases"/>
    <property type="match status" value="1"/>
</dbReference>
<dbReference type="RefSeq" id="WP_107271932.1">
    <property type="nucleotide sequence ID" value="NZ_PYMA01000005.1"/>
</dbReference>
<dbReference type="SMART" id="SM00642">
    <property type="entry name" value="Aamy"/>
    <property type="match status" value="1"/>
</dbReference>
<dbReference type="SUPFAM" id="SSF51445">
    <property type="entry name" value="(Trans)glycosidases"/>
    <property type="match status" value="1"/>
</dbReference>
<evidence type="ECO:0000256" key="5">
    <source>
        <dbReference type="RuleBase" id="RU003615"/>
    </source>
</evidence>
<keyword evidence="2 6" id="KW-0378">Hydrolase</keyword>
<dbReference type="PANTHER" id="PTHR43447">
    <property type="entry name" value="ALPHA-AMYLASE"/>
    <property type="match status" value="1"/>
</dbReference>